<dbReference type="RefSeq" id="WP_326014549.1">
    <property type="nucleotide sequence ID" value="NZ_JAOZYC010000024.1"/>
</dbReference>
<keyword evidence="3" id="KW-0732">Signal</keyword>
<comment type="similarity">
    <text evidence="1">Belongs to the bacterial solute-binding protein 1 family.</text>
</comment>
<reference evidence="4 5" key="1">
    <citation type="submission" date="2022-10" db="EMBL/GenBank/DDBJ databases">
        <authorList>
            <person name="Xie J."/>
            <person name="Shen N."/>
        </authorList>
    </citation>
    <scope>NUCLEOTIDE SEQUENCE [LARGE SCALE GENOMIC DNA]</scope>
    <source>
        <strain evidence="4 5">YIM65594</strain>
    </source>
</reference>
<evidence type="ECO:0000256" key="2">
    <source>
        <dbReference type="ARBA" id="ARBA00022448"/>
    </source>
</evidence>
<dbReference type="PROSITE" id="PS51257">
    <property type="entry name" value="PROKAR_LIPOPROTEIN"/>
    <property type="match status" value="1"/>
</dbReference>
<evidence type="ECO:0000313" key="4">
    <source>
        <dbReference type="EMBL" id="MEB8336918.1"/>
    </source>
</evidence>
<dbReference type="Gene3D" id="3.40.190.10">
    <property type="entry name" value="Periplasmic binding protein-like II"/>
    <property type="match status" value="2"/>
</dbReference>
<protein>
    <submittedName>
        <fullName evidence="4">Extracellular solute-binding protein</fullName>
    </submittedName>
</protein>
<dbReference type="PANTHER" id="PTHR30061">
    <property type="entry name" value="MALTOSE-BINDING PERIPLASMIC PROTEIN"/>
    <property type="match status" value="1"/>
</dbReference>
<dbReference type="Pfam" id="PF13416">
    <property type="entry name" value="SBP_bac_8"/>
    <property type="match status" value="1"/>
</dbReference>
<proteinExistence type="inferred from homology"/>
<dbReference type="PANTHER" id="PTHR30061:SF50">
    <property type="entry name" value="MALTOSE_MALTODEXTRIN-BINDING PERIPLASMIC PROTEIN"/>
    <property type="match status" value="1"/>
</dbReference>
<keyword evidence="5" id="KW-1185">Reference proteome</keyword>
<sequence>MTQRRAPRAPFGRARWPTALALLTPLILSGCGNNGVRNDAHTLRAMDYYVDEPHKTIYNETLKECGRRSGVDVELEHVPGPSLIPKTLQQAASKTLPDLLMLDNPDLKQIAATGALHPLGDFDLNTRGYTKGAVDASTYRGKRYMLQPAANTLALFYNRDVLADAGVRPPTTWSELRVAAKKLTKGDRYGIAFSAPASYEGTWQFLPFMWTNGGDERTLASRRNAEALQLWVDLVDDGSASRSVTNWPQTDVADQFKAGKAAMMVNGPWQIPALKEAKGLHYAVTEIPTPRAGRTPVVPLGGEGWSLPRSGNPEREAKAAEVLACVNSDAMQLSLSVRRQMVPTKTALMGRFAKAHPNMREFTQLVRGTRARTGELGQAWPATATRIANAIQTALTHGASPRQALREAEHD</sequence>
<dbReference type="InterPro" id="IPR006059">
    <property type="entry name" value="SBP"/>
</dbReference>
<name>A0ABU6EYS3_9ACTN</name>
<comment type="caution">
    <text evidence="4">The sequence shown here is derived from an EMBL/GenBank/DDBJ whole genome shotgun (WGS) entry which is preliminary data.</text>
</comment>
<accession>A0ABU6EYS3</accession>
<dbReference type="Proteomes" id="UP001354931">
    <property type="component" value="Unassembled WGS sequence"/>
</dbReference>
<evidence type="ECO:0000256" key="3">
    <source>
        <dbReference type="ARBA" id="ARBA00022729"/>
    </source>
</evidence>
<evidence type="ECO:0000313" key="5">
    <source>
        <dbReference type="Proteomes" id="UP001354931"/>
    </source>
</evidence>
<organism evidence="4 5">
    <name type="scientific">Streptomyces endophyticus</name>
    <dbReference type="NCBI Taxonomy" id="714166"/>
    <lineage>
        <taxon>Bacteria</taxon>
        <taxon>Bacillati</taxon>
        <taxon>Actinomycetota</taxon>
        <taxon>Actinomycetes</taxon>
        <taxon>Kitasatosporales</taxon>
        <taxon>Streptomycetaceae</taxon>
        <taxon>Streptomyces</taxon>
    </lineage>
</organism>
<evidence type="ECO:0000256" key="1">
    <source>
        <dbReference type="ARBA" id="ARBA00008520"/>
    </source>
</evidence>
<keyword evidence="2" id="KW-0813">Transport</keyword>
<dbReference type="SUPFAM" id="SSF53850">
    <property type="entry name" value="Periplasmic binding protein-like II"/>
    <property type="match status" value="1"/>
</dbReference>
<dbReference type="EMBL" id="JAOZYC010000024">
    <property type="protein sequence ID" value="MEB8336918.1"/>
    <property type="molecule type" value="Genomic_DNA"/>
</dbReference>
<gene>
    <name evidence="4" type="ORF">OKJ99_05230</name>
</gene>